<reference evidence="5 6" key="1">
    <citation type="submission" date="2021-03" db="EMBL/GenBank/DDBJ databases">
        <title>Genomic and phenotypic characterization of Chloracidobacterium isolates provides evidence for multiple species.</title>
        <authorList>
            <person name="Saini M.K."/>
            <person name="Costas A.M.G."/>
            <person name="Tank M."/>
            <person name="Bryant D.A."/>
        </authorList>
    </citation>
    <scope>NUCLEOTIDE SEQUENCE [LARGE SCALE GENOMIC DNA]</scope>
    <source>
        <strain evidence="5 6">N</strain>
    </source>
</reference>
<dbReference type="InterPro" id="IPR052025">
    <property type="entry name" value="Xyloglucanase_GH74"/>
</dbReference>
<dbReference type="InterPro" id="IPR031778">
    <property type="entry name" value="Sortilin_N"/>
</dbReference>
<keyword evidence="5" id="KW-0378">Hydrolase</keyword>
<dbReference type="CDD" id="cd15482">
    <property type="entry name" value="Sialidase_non-viral"/>
    <property type="match status" value="3"/>
</dbReference>
<dbReference type="SUPFAM" id="SSF50939">
    <property type="entry name" value="Sialidases"/>
    <property type="match status" value="1"/>
</dbReference>
<feature type="region of interest" description="Disordered" evidence="3">
    <location>
        <begin position="832"/>
        <end position="855"/>
    </location>
</feature>
<dbReference type="SUPFAM" id="SSF110296">
    <property type="entry name" value="Oligoxyloglucan reducing end-specific cellobiohydrolase"/>
    <property type="match status" value="2"/>
</dbReference>
<organism evidence="5 6">
    <name type="scientific">Chloracidobacterium sp. N</name>
    <dbReference type="NCBI Taxonomy" id="2821540"/>
    <lineage>
        <taxon>Bacteria</taxon>
        <taxon>Pseudomonadati</taxon>
        <taxon>Acidobacteriota</taxon>
        <taxon>Terriglobia</taxon>
        <taxon>Terriglobales</taxon>
        <taxon>Acidobacteriaceae</taxon>
        <taxon>Chloracidobacterium</taxon>
        <taxon>Chloracidobacterium aggregatum</taxon>
    </lineage>
</organism>
<feature type="region of interest" description="Disordered" evidence="3">
    <location>
        <begin position="542"/>
        <end position="568"/>
    </location>
</feature>
<dbReference type="Pfam" id="PF15902">
    <property type="entry name" value="Sortilin-Vps10"/>
    <property type="match status" value="1"/>
</dbReference>
<evidence type="ECO:0000259" key="4">
    <source>
        <dbReference type="Pfam" id="PF15902"/>
    </source>
</evidence>
<dbReference type="GO" id="GO:0016787">
    <property type="term" value="F:hydrolase activity"/>
    <property type="evidence" value="ECO:0007669"/>
    <property type="project" value="UniProtKB-KW"/>
</dbReference>
<evidence type="ECO:0000256" key="1">
    <source>
        <dbReference type="ARBA" id="ARBA00022737"/>
    </source>
</evidence>
<accession>A0ABX8B6Q0</accession>
<dbReference type="PANTHER" id="PTHR43739">
    <property type="entry name" value="XYLOGLUCANASE (EUROFUNG)"/>
    <property type="match status" value="1"/>
</dbReference>
<feature type="coiled-coil region" evidence="2">
    <location>
        <begin position="951"/>
        <end position="998"/>
    </location>
</feature>
<keyword evidence="2" id="KW-0175">Coiled coil</keyword>
<protein>
    <submittedName>
        <fullName evidence="5">Glycosyl hydrolase</fullName>
    </submittedName>
</protein>
<dbReference type="PANTHER" id="PTHR43739:SF5">
    <property type="entry name" value="EXO-ALPHA-SIALIDASE"/>
    <property type="match status" value="1"/>
</dbReference>
<dbReference type="InterPro" id="IPR015943">
    <property type="entry name" value="WD40/YVTN_repeat-like_dom_sf"/>
</dbReference>
<feature type="domain" description="Sortilin N-terminal" evidence="4">
    <location>
        <begin position="146"/>
        <end position="270"/>
    </location>
</feature>
<dbReference type="Gene3D" id="2.130.10.10">
    <property type="entry name" value="YVTN repeat-like/Quinoprotein amine dehydrogenase"/>
    <property type="match status" value="5"/>
</dbReference>
<gene>
    <name evidence="5" type="ORF">J8C05_14540</name>
</gene>
<name>A0ABX8B6Q0_9BACT</name>
<evidence type="ECO:0000256" key="3">
    <source>
        <dbReference type="SAM" id="MobiDB-lite"/>
    </source>
</evidence>
<dbReference type="InterPro" id="IPR036278">
    <property type="entry name" value="Sialidase_sf"/>
</dbReference>
<dbReference type="RefSeq" id="WP_211423469.1">
    <property type="nucleotide sequence ID" value="NZ_CP072643.1"/>
</dbReference>
<keyword evidence="6" id="KW-1185">Reference proteome</keyword>
<keyword evidence="1" id="KW-0677">Repeat</keyword>
<proteinExistence type="predicted"/>
<dbReference type="Proteomes" id="UP000677668">
    <property type="component" value="Chromosome 2"/>
</dbReference>
<sequence length="1080" mass="118249">MKPSSHASSPARVRWWLALWIAALLTATPLVRAQQTAAKPSAGDKPEAKAEAYTQLKYRLIGPFRGGRVDAVTGVPGQPNLYYFGATGGGVWKTTDGGVNWQPLGDGSFRTGSVGAIAVAPSDPNVIYVGMGEHTWRGNVSHGDGVYKSTDAGRTWRRVGLENTRHIARIRIHPTNPEVVYAAAMGHCFGPNPERGVYRSTDGGKTWQRVLFVSDRAGCADLAMDPTNPRILYAGMWEAQRGPYFFSSGGPGSGLWKSTDGGETWQELTRKPGLPTGVLGKICVTVSPANPDRLWASVEAEEGGIFRSDDGGATWTRTTGDRNLRQRAWYFSRLQADPKDANVVYVLNVQWHRSSDGGRTFSPMPTTHADHHDLWIAPDEPNRMILGNDGGAAVSTDGGRSWTETDQPTAQFYRVALDNQFPFFIYGAQQDNTTVGIASRATRGFGIGLRDWEDVGGGESGWIAPHPANPDIIVAGSYGGLLTRYDRRTGQVRDITVYPENPMGAGAESMKYRFQWNFPVIFSQHPPHPLYAAGNRLFRSDDEGASWKPVSPDLTRNDPTKMGPSGGPITKDNTSVEYYCTIFALAESPKTAGLIWVGTDDGLVHLTRDGGTTWENVTPKGLPDWIQINAIEASPHEPGAAYLAATMYKHNDFAPYLYKTTDYGKTWTKIVNGIPADAFTRVIREDPRRRGLLYAGTETGMYVSFDDGANWRSLQLNLPAVPITDLAIQPRDNVLVVATQGRSFWALDDLTVLQQYAAQPTSQSTGAGVRLYAPEKTHRLRGFGGFAPPPTATVGANPPVGAVVFFELPDKPLKQVTLTFEDAAGKPLRTFTGRAKAGAETPPTRPGRDEGPTDTFTYEPGLNRFVWDLRLPGPTRVPGMVLWAADLRGPRVLPGTYRVTLQADDVRQTQTFDLVADPRVMVTPADLQAQFDLLVAIRDKVSETHQAILNIRDTRRQVEEVESQLRGREDAKPLLELAKALKEKLTAIEEMLVQTKIQSGQDPLNYPIRLNNKLAALIGVVDSADAAPTAQAREVFADLTGKIDAELQKLREVITRDLAEFNAKFQTLNLPRIAPRAGVR</sequence>
<evidence type="ECO:0000313" key="6">
    <source>
        <dbReference type="Proteomes" id="UP000677668"/>
    </source>
</evidence>
<dbReference type="EMBL" id="CP072643">
    <property type="protein sequence ID" value="QUV95234.1"/>
    <property type="molecule type" value="Genomic_DNA"/>
</dbReference>
<evidence type="ECO:0000313" key="5">
    <source>
        <dbReference type="EMBL" id="QUV95234.1"/>
    </source>
</evidence>
<evidence type="ECO:0000256" key="2">
    <source>
        <dbReference type="SAM" id="Coils"/>
    </source>
</evidence>